<dbReference type="AlphaFoldDB" id="B3PLA3"/>
<dbReference type="GO" id="GO:0008360">
    <property type="term" value="P:regulation of cell shape"/>
    <property type="evidence" value="ECO:0007669"/>
    <property type="project" value="UniProtKB-KW"/>
</dbReference>
<keyword evidence="7 8" id="KW-0449">Lipoprotein</keyword>
<dbReference type="CDD" id="cd06339">
    <property type="entry name" value="PBP1_YraM_LppC_lipoprotein-like"/>
    <property type="match status" value="1"/>
</dbReference>
<gene>
    <name evidence="8" type="ordered locus">CJA_0927</name>
</gene>
<dbReference type="Proteomes" id="UP000001036">
    <property type="component" value="Chromosome"/>
</dbReference>
<dbReference type="Gene3D" id="1.25.40.650">
    <property type="match status" value="1"/>
</dbReference>
<dbReference type="KEGG" id="cja:CJA_0927"/>
<evidence type="ECO:0000256" key="1">
    <source>
        <dbReference type="ARBA" id="ARBA00022729"/>
    </source>
</evidence>
<dbReference type="GO" id="GO:0009252">
    <property type="term" value="P:peptidoglycan biosynthetic process"/>
    <property type="evidence" value="ECO:0007669"/>
    <property type="project" value="UniProtKB-KW"/>
</dbReference>
<keyword evidence="4" id="KW-0472">Membrane</keyword>
<name>B3PLA3_CELJU</name>
<dbReference type="HOGENOM" id="CLU_026091_2_1_6"/>
<dbReference type="Gene3D" id="3.40.50.2300">
    <property type="match status" value="2"/>
</dbReference>
<protein>
    <submittedName>
        <fullName evidence="8">LppC putative lipoprotein</fullName>
    </submittedName>
</protein>
<evidence type="ECO:0000256" key="6">
    <source>
        <dbReference type="ARBA" id="ARBA00023237"/>
    </source>
</evidence>
<evidence type="ECO:0000256" key="2">
    <source>
        <dbReference type="ARBA" id="ARBA00022960"/>
    </source>
</evidence>
<keyword evidence="5" id="KW-0564">Palmitate</keyword>
<dbReference type="PANTHER" id="PTHR38038">
    <property type="entry name" value="PENICILLIN-BINDING PROTEIN ACTIVATOR LPOA"/>
    <property type="match status" value="1"/>
</dbReference>
<dbReference type="SUPFAM" id="SSF53822">
    <property type="entry name" value="Periplasmic binding protein-like I"/>
    <property type="match status" value="1"/>
</dbReference>
<organism evidence="8 9">
    <name type="scientific">Cellvibrio japonicus (strain Ueda107)</name>
    <name type="common">Pseudomonas fluorescens subsp. cellulosa</name>
    <dbReference type="NCBI Taxonomy" id="498211"/>
    <lineage>
        <taxon>Bacteria</taxon>
        <taxon>Pseudomonadati</taxon>
        <taxon>Pseudomonadota</taxon>
        <taxon>Gammaproteobacteria</taxon>
        <taxon>Cellvibrionales</taxon>
        <taxon>Cellvibrionaceae</taxon>
        <taxon>Cellvibrio</taxon>
    </lineage>
</organism>
<keyword evidence="9" id="KW-1185">Reference proteome</keyword>
<keyword evidence="1" id="KW-0732">Signal</keyword>
<keyword evidence="3" id="KW-0573">Peptidoglycan synthesis</keyword>
<keyword evidence="6" id="KW-0998">Cell outer membrane</keyword>
<reference evidence="8 9" key="1">
    <citation type="journal article" date="2008" name="J. Bacteriol.">
        <title>Insights into plant cell wall degradation from the genome sequence of the soil bacterium Cellvibrio japonicus.</title>
        <authorList>
            <person name="Deboy R.T."/>
            <person name="Mongodin E.F."/>
            <person name="Fouts D.E."/>
            <person name="Tailford L.E."/>
            <person name="Khouri H."/>
            <person name="Emerson J.B."/>
            <person name="Mohamoud Y."/>
            <person name="Watkins K."/>
            <person name="Henrissat B."/>
            <person name="Gilbert H.J."/>
            <person name="Nelson K.E."/>
        </authorList>
    </citation>
    <scope>NUCLEOTIDE SEQUENCE [LARGE SCALE GENOMIC DNA]</scope>
    <source>
        <strain evidence="8 9">Ueda107</strain>
    </source>
</reference>
<proteinExistence type="predicted"/>
<dbReference type="EMBL" id="CP000934">
    <property type="protein sequence ID" value="ACE84687.1"/>
    <property type="molecule type" value="Genomic_DNA"/>
</dbReference>
<evidence type="ECO:0000313" key="9">
    <source>
        <dbReference type="Proteomes" id="UP000001036"/>
    </source>
</evidence>
<dbReference type="Gene3D" id="1.25.40.10">
    <property type="entry name" value="Tetratricopeptide repeat domain"/>
    <property type="match status" value="1"/>
</dbReference>
<dbReference type="GO" id="GO:0031241">
    <property type="term" value="C:periplasmic side of cell outer membrane"/>
    <property type="evidence" value="ECO:0007669"/>
    <property type="project" value="TreeGrafter"/>
</dbReference>
<evidence type="ECO:0000256" key="7">
    <source>
        <dbReference type="ARBA" id="ARBA00023288"/>
    </source>
</evidence>
<keyword evidence="2" id="KW-0133">Cell shape</keyword>
<evidence type="ECO:0000256" key="3">
    <source>
        <dbReference type="ARBA" id="ARBA00022984"/>
    </source>
</evidence>
<evidence type="ECO:0000313" key="8">
    <source>
        <dbReference type="EMBL" id="ACE84687.1"/>
    </source>
</evidence>
<evidence type="ECO:0000256" key="5">
    <source>
        <dbReference type="ARBA" id="ARBA00023139"/>
    </source>
</evidence>
<sequence length="641" mass="71531">MPNRFYPRTKARLPVSIPTVSKTRPLKGARLLLALSLGLALGLGGCGTSPDKPASTKGSQQPAKLSAKALLEQAGQAVSPERERLILAAAERYIETGKYEQARRLLIDMESDTLNDDAYVKHTDLLANVALQEGSNILAFGILTKPRLEQQWSAMEPAQELSLREKRAQIFDLMGEAERSVSERVLLSSLITHKQSEKANLNSLWHSLMSINLARLEQLAMSAPGDTERGWYALAAIGKNNQLDLDQQQTLLQRWQREWRNHPAQSNLPDDLRLLKSLIASQPRQIALLLPQSGRLAEAGQAVRDGFFAAYYQALAQGRQVPEVRQYDSTGDIIAAYEQAITDGAQLVIGPLDKEKVTELSLLPGFKVPLLTLNYPEPAPAQAVDNLYQFGLALEDEARQVARQAYSEGHRQAMVIIPEQEWSERSARAFSAEWEKLGGIVVNRSQFKTGSNYSRLVKDALLIEQSQQRTTQLQNLLGIKLETTPRSRGDVDMIFLIANPAQARQIKPTFAFHYAGSIPIYATSQVYTGEPNAKVDRDLNGIRFNTMPWLFDTASPEKQAIKQYTQSAAVYDRLQALGADAFRLYARLPQLAQIEQMRLYGATGTLRMLPDGRIEREQIWARFRNGLAQPLPMVVNASEEY</sequence>
<dbReference type="Pfam" id="PF04348">
    <property type="entry name" value="LppC"/>
    <property type="match status" value="1"/>
</dbReference>
<dbReference type="InterPro" id="IPR028082">
    <property type="entry name" value="Peripla_BP_I"/>
</dbReference>
<dbReference type="eggNOG" id="COG3107">
    <property type="taxonomic scope" value="Bacteria"/>
</dbReference>
<dbReference type="GO" id="GO:0030234">
    <property type="term" value="F:enzyme regulator activity"/>
    <property type="evidence" value="ECO:0007669"/>
    <property type="project" value="TreeGrafter"/>
</dbReference>
<dbReference type="InterPro" id="IPR007443">
    <property type="entry name" value="LpoA"/>
</dbReference>
<dbReference type="STRING" id="498211.CJA_0927"/>
<dbReference type="InterPro" id="IPR011990">
    <property type="entry name" value="TPR-like_helical_dom_sf"/>
</dbReference>
<dbReference type="OrthoDB" id="6708821at2"/>
<dbReference type="PANTHER" id="PTHR38038:SF1">
    <property type="entry name" value="PENICILLIN-BINDING PROTEIN ACTIVATOR LPOA"/>
    <property type="match status" value="1"/>
</dbReference>
<evidence type="ECO:0000256" key="4">
    <source>
        <dbReference type="ARBA" id="ARBA00023136"/>
    </source>
</evidence>
<accession>B3PLA3</accession>